<dbReference type="InterPro" id="IPR008704">
    <property type="entry name" value="Endonuclease_Zinc-binding_loop"/>
</dbReference>
<dbReference type="AlphaFoldDB" id="Q966Z7"/>
<dbReference type="Pfam" id="PF05551">
    <property type="entry name" value="zf-His_Me_endon"/>
    <property type="match status" value="1"/>
</dbReference>
<dbReference type="InterPro" id="IPR044925">
    <property type="entry name" value="His-Me_finger_sf"/>
</dbReference>
<dbReference type="SUPFAM" id="SSF54060">
    <property type="entry name" value="His-Me finger endonucleases"/>
    <property type="match status" value="1"/>
</dbReference>
<keyword evidence="2" id="KW-0540">Nuclease</keyword>
<evidence type="ECO:0000313" key="2">
    <source>
        <dbReference type="EMBL" id="CAC38868.1"/>
    </source>
</evidence>
<dbReference type="InterPro" id="IPR044930">
    <property type="entry name" value="Homing_endonuclease_His-Me"/>
</dbReference>
<keyword evidence="2" id="KW-0378">Hydrolase</keyword>
<sequence>MSKEYKAFRLWVRCFKVVDKNGCWTLRKIRRTKTVKKGTMTYPPGFKTGKKLQYKIEGRYVVAHRVWFYATEESREVLGRPNATVSHRCHNEHCLNPDHLVVEPLQVNQSRNTCTGVCLHRPKCIRDGNQADKTKFAAYFVNNKLVIE</sequence>
<dbReference type="Gene3D" id="3.90.75.10">
    <property type="entry name" value="Homing Intron 3 (I-ppo) Encoded Endonuclease, Chain A"/>
    <property type="match status" value="1"/>
</dbReference>
<keyword evidence="2" id="KW-0255">Endonuclease</keyword>
<reference evidence="2" key="1">
    <citation type="journal article" date="2002" name="Eur. J. Biochem.">
        <title>Characterization of the self-splicing products of two complex Naegleria LSU rDNA group I introns containing homing endonuclease genes.</title>
        <authorList>
            <person name="Haugen P."/>
            <person name="De Jonckheere J.F."/>
            <person name="Johansen S."/>
        </authorList>
    </citation>
    <scope>NUCLEOTIDE SEQUENCE</scope>
</reference>
<protein>
    <submittedName>
        <fullName evidence="2">Putative endonuclease</fullName>
    </submittedName>
</protein>
<organism evidence="2">
    <name type="scientific">Naegleria sp. NG874</name>
    <dbReference type="NCBI Taxonomy" id="159476"/>
    <lineage>
        <taxon>Eukaryota</taxon>
        <taxon>Discoba</taxon>
        <taxon>Heterolobosea</taxon>
        <taxon>Tetramitia</taxon>
        <taxon>Eutetramitia</taxon>
        <taxon>Vahlkampfiidae</taxon>
        <taxon>Naegleria</taxon>
    </lineage>
</organism>
<name>Q966Z7_9EUKA</name>
<evidence type="ECO:0000259" key="1">
    <source>
        <dbReference type="Pfam" id="PF05551"/>
    </source>
</evidence>
<dbReference type="EMBL" id="AJ311176">
    <property type="protein sequence ID" value="CAC38868.1"/>
    <property type="molecule type" value="Genomic_DNA"/>
</dbReference>
<dbReference type="GO" id="GO:0004519">
    <property type="term" value="F:endonuclease activity"/>
    <property type="evidence" value="ECO:0007669"/>
    <property type="project" value="UniProtKB-KW"/>
</dbReference>
<proteinExistence type="predicted"/>
<accession>Q966Z7</accession>
<feature type="domain" description="Zinc-binding loop region of homing endonuclease" evidence="1">
    <location>
        <begin position="23"/>
        <end position="135"/>
    </location>
</feature>